<dbReference type="Proteomes" id="UP000242146">
    <property type="component" value="Unassembled WGS sequence"/>
</dbReference>
<evidence type="ECO:0000259" key="5">
    <source>
        <dbReference type="PROSITE" id="PS50850"/>
    </source>
</evidence>
<keyword evidence="4" id="KW-0472">Membrane</keyword>
<dbReference type="OrthoDB" id="6499973at2759"/>
<feature type="transmembrane region" description="Helical" evidence="4">
    <location>
        <begin position="95"/>
        <end position="114"/>
    </location>
</feature>
<dbReference type="AlphaFoldDB" id="A0A1X2GX81"/>
<dbReference type="GO" id="GO:0022857">
    <property type="term" value="F:transmembrane transporter activity"/>
    <property type="evidence" value="ECO:0007669"/>
    <property type="project" value="InterPro"/>
</dbReference>
<feature type="transmembrane region" description="Helical" evidence="4">
    <location>
        <begin position="120"/>
        <end position="140"/>
    </location>
</feature>
<dbReference type="PANTHER" id="PTHR11360:SF284">
    <property type="entry name" value="EG:103B4.3 PROTEIN-RELATED"/>
    <property type="match status" value="1"/>
</dbReference>
<evidence type="ECO:0000256" key="4">
    <source>
        <dbReference type="SAM" id="Phobius"/>
    </source>
</evidence>
<feature type="region of interest" description="Disordered" evidence="3">
    <location>
        <begin position="1"/>
        <end position="20"/>
    </location>
</feature>
<dbReference type="STRING" id="101127.A0A1X2GX81"/>
<keyword evidence="4" id="KW-1133">Transmembrane helix</keyword>
<keyword evidence="7" id="KW-1185">Reference proteome</keyword>
<feature type="transmembrane region" description="Helical" evidence="4">
    <location>
        <begin position="184"/>
        <end position="204"/>
    </location>
</feature>
<comment type="caution">
    <text evidence="6">The sequence shown here is derived from an EMBL/GenBank/DDBJ whole genome shotgun (WGS) entry which is preliminary data.</text>
</comment>
<feature type="transmembrane region" description="Helical" evidence="4">
    <location>
        <begin position="234"/>
        <end position="255"/>
    </location>
</feature>
<proteinExistence type="inferred from homology"/>
<feature type="transmembrane region" description="Helical" evidence="4">
    <location>
        <begin position="393"/>
        <end position="413"/>
    </location>
</feature>
<protein>
    <submittedName>
        <fullName evidence="6">MFS general substrate transporter</fullName>
    </submittedName>
</protein>
<feature type="transmembrane region" description="Helical" evidence="4">
    <location>
        <begin position="324"/>
        <end position="349"/>
    </location>
</feature>
<sequence>MSQDEKDSVIGEKQDMPLPPDGGSEGWSVVFGAACGLFAIYGVNYSWGVFLAYYSSTVYPGHMTQLSWVGSICIGFFFILGPINDWVTRFMGYRYMLLFAMVVGPFALMMASLTNAIWQLYLSQGLLFGISASFVWFSCIGSVQQHFTTKRGLALGATLFGSGVGGLVMTNINVAVMQSLGYRWALRITGFICFVFLGVAATLVKPFPGYQASLAANPTSTLKKHQNLVRKLDFCLLLAVAFITTFGYLVPSFMLPSYAKSLKLNPWVGANLSAIINAVNAVAKPFMGYLGDRVGRLNVFFICTFMAGIMCLAVWTNAHTEAAVWAFAVLYGIFGCGYLTMLATVVPQIAGYEAISEANGLLYFLNLPGYLVGSPVASAIINTSDPPNYRYAAVYAGLLLCVGGLFAFALRIAHGGWNCHRI</sequence>
<comment type="similarity">
    <text evidence="2">Belongs to the major facilitator superfamily. Monocarboxylate porter (TC 2.A.1.13) family.</text>
</comment>
<organism evidence="6 7">
    <name type="scientific">Hesseltinella vesiculosa</name>
    <dbReference type="NCBI Taxonomy" id="101127"/>
    <lineage>
        <taxon>Eukaryota</taxon>
        <taxon>Fungi</taxon>
        <taxon>Fungi incertae sedis</taxon>
        <taxon>Mucoromycota</taxon>
        <taxon>Mucoromycotina</taxon>
        <taxon>Mucoromycetes</taxon>
        <taxon>Mucorales</taxon>
        <taxon>Cunninghamellaceae</taxon>
        <taxon>Hesseltinella</taxon>
    </lineage>
</organism>
<dbReference type="Pfam" id="PF07690">
    <property type="entry name" value="MFS_1"/>
    <property type="match status" value="1"/>
</dbReference>
<dbReference type="InterPro" id="IPR011701">
    <property type="entry name" value="MFS"/>
</dbReference>
<feature type="transmembrane region" description="Helical" evidence="4">
    <location>
        <begin position="299"/>
        <end position="318"/>
    </location>
</feature>
<evidence type="ECO:0000313" key="7">
    <source>
        <dbReference type="Proteomes" id="UP000242146"/>
    </source>
</evidence>
<dbReference type="Gene3D" id="1.20.1250.20">
    <property type="entry name" value="MFS general substrate transporter like domains"/>
    <property type="match status" value="2"/>
</dbReference>
<gene>
    <name evidence="6" type="ORF">DM01DRAFT_1330823</name>
</gene>
<evidence type="ECO:0000256" key="2">
    <source>
        <dbReference type="ARBA" id="ARBA00006727"/>
    </source>
</evidence>
<feature type="transmembrane region" description="Helical" evidence="4">
    <location>
        <begin position="29"/>
        <end position="54"/>
    </location>
</feature>
<name>A0A1X2GX81_9FUNG</name>
<dbReference type="GO" id="GO:0016020">
    <property type="term" value="C:membrane"/>
    <property type="evidence" value="ECO:0007669"/>
    <property type="project" value="UniProtKB-SubCell"/>
</dbReference>
<feature type="compositionally biased region" description="Basic and acidic residues" evidence="3">
    <location>
        <begin position="1"/>
        <end position="15"/>
    </location>
</feature>
<dbReference type="EMBL" id="MCGT01000001">
    <property type="protein sequence ID" value="ORX62698.1"/>
    <property type="molecule type" value="Genomic_DNA"/>
</dbReference>
<dbReference type="InterPro" id="IPR050327">
    <property type="entry name" value="Proton-linked_MCT"/>
</dbReference>
<dbReference type="PANTHER" id="PTHR11360">
    <property type="entry name" value="MONOCARBOXYLATE TRANSPORTER"/>
    <property type="match status" value="1"/>
</dbReference>
<feature type="transmembrane region" description="Helical" evidence="4">
    <location>
        <begin position="152"/>
        <end position="172"/>
    </location>
</feature>
<evidence type="ECO:0000256" key="1">
    <source>
        <dbReference type="ARBA" id="ARBA00004141"/>
    </source>
</evidence>
<accession>A0A1X2GX81</accession>
<keyword evidence="4" id="KW-0812">Transmembrane</keyword>
<feature type="transmembrane region" description="Helical" evidence="4">
    <location>
        <begin position="66"/>
        <end position="83"/>
    </location>
</feature>
<feature type="transmembrane region" description="Helical" evidence="4">
    <location>
        <begin position="361"/>
        <end position="381"/>
    </location>
</feature>
<evidence type="ECO:0000256" key="3">
    <source>
        <dbReference type="SAM" id="MobiDB-lite"/>
    </source>
</evidence>
<feature type="transmembrane region" description="Helical" evidence="4">
    <location>
        <begin position="267"/>
        <end position="287"/>
    </location>
</feature>
<dbReference type="SUPFAM" id="SSF103473">
    <property type="entry name" value="MFS general substrate transporter"/>
    <property type="match status" value="1"/>
</dbReference>
<evidence type="ECO:0000313" key="6">
    <source>
        <dbReference type="EMBL" id="ORX62698.1"/>
    </source>
</evidence>
<feature type="domain" description="Major facilitator superfamily (MFS) profile" evidence="5">
    <location>
        <begin position="28"/>
        <end position="415"/>
    </location>
</feature>
<dbReference type="InterPro" id="IPR036259">
    <property type="entry name" value="MFS_trans_sf"/>
</dbReference>
<comment type="subcellular location">
    <subcellularLocation>
        <location evidence="1">Membrane</location>
        <topology evidence="1">Multi-pass membrane protein</topology>
    </subcellularLocation>
</comment>
<dbReference type="PROSITE" id="PS50850">
    <property type="entry name" value="MFS"/>
    <property type="match status" value="1"/>
</dbReference>
<dbReference type="InterPro" id="IPR020846">
    <property type="entry name" value="MFS_dom"/>
</dbReference>
<reference evidence="6 7" key="1">
    <citation type="submission" date="2016-07" db="EMBL/GenBank/DDBJ databases">
        <title>Pervasive Adenine N6-methylation of Active Genes in Fungi.</title>
        <authorList>
            <consortium name="DOE Joint Genome Institute"/>
            <person name="Mondo S.J."/>
            <person name="Dannebaum R.O."/>
            <person name="Kuo R.C."/>
            <person name="Labutti K."/>
            <person name="Haridas S."/>
            <person name="Kuo A."/>
            <person name="Salamov A."/>
            <person name="Ahrendt S.R."/>
            <person name="Lipzen A."/>
            <person name="Sullivan W."/>
            <person name="Andreopoulos W.B."/>
            <person name="Clum A."/>
            <person name="Lindquist E."/>
            <person name="Daum C."/>
            <person name="Ramamoorthy G.K."/>
            <person name="Gryganskyi A."/>
            <person name="Culley D."/>
            <person name="Magnuson J.K."/>
            <person name="James T.Y."/>
            <person name="O'Malley M.A."/>
            <person name="Stajich J.E."/>
            <person name="Spatafora J.W."/>
            <person name="Visel A."/>
            <person name="Grigoriev I.V."/>
        </authorList>
    </citation>
    <scope>NUCLEOTIDE SEQUENCE [LARGE SCALE GENOMIC DNA]</scope>
    <source>
        <strain evidence="6 7">NRRL 3301</strain>
    </source>
</reference>